<evidence type="ECO:0000313" key="12">
    <source>
        <dbReference type="Proteomes" id="UP000694844"/>
    </source>
</evidence>
<dbReference type="GO" id="GO:0004983">
    <property type="term" value="F:neuropeptide Y receptor activity"/>
    <property type="evidence" value="ECO:0007669"/>
    <property type="project" value="InterPro"/>
</dbReference>
<keyword evidence="7 9" id="KW-0675">Receptor</keyword>
<evidence type="ECO:0000256" key="9">
    <source>
        <dbReference type="RuleBase" id="RU000688"/>
    </source>
</evidence>
<dbReference type="SUPFAM" id="SSF81321">
    <property type="entry name" value="Family A G protein-coupled receptor-like"/>
    <property type="match status" value="1"/>
</dbReference>
<dbReference type="Pfam" id="PF00001">
    <property type="entry name" value="7tm_1"/>
    <property type="match status" value="1"/>
</dbReference>
<dbReference type="PANTHER" id="PTHR45695">
    <property type="entry name" value="LEUCOKININ RECEPTOR-RELATED"/>
    <property type="match status" value="1"/>
</dbReference>
<evidence type="ECO:0000256" key="6">
    <source>
        <dbReference type="ARBA" id="ARBA00023136"/>
    </source>
</evidence>
<dbReference type="KEGG" id="cvn:111118478"/>
<dbReference type="RefSeq" id="XP_022313903.1">
    <property type="nucleotide sequence ID" value="XM_022458195.1"/>
</dbReference>
<dbReference type="KEGG" id="cvn:111118636"/>
<proteinExistence type="inferred from homology"/>
<feature type="transmembrane region" description="Helical" evidence="10">
    <location>
        <begin position="71"/>
        <end position="91"/>
    </location>
</feature>
<dbReference type="Gene3D" id="1.20.1070.10">
    <property type="entry name" value="Rhodopsin 7-helix transmembrane proteins"/>
    <property type="match status" value="1"/>
</dbReference>
<name>A0A8B8CD38_CRAVI</name>
<gene>
    <name evidence="13" type="primary">LOC111118478</name>
    <name evidence="14" type="synonym">LOC111118636</name>
</gene>
<evidence type="ECO:0000256" key="3">
    <source>
        <dbReference type="ARBA" id="ARBA00022692"/>
    </source>
</evidence>
<comment type="similarity">
    <text evidence="2 9">Belongs to the G-protein coupled receptor 1 family.</text>
</comment>
<feature type="transmembrane region" description="Helical" evidence="10">
    <location>
        <begin position="289"/>
        <end position="316"/>
    </location>
</feature>
<evidence type="ECO:0000256" key="2">
    <source>
        <dbReference type="ARBA" id="ARBA00010663"/>
    </source>
</evidence>
<evidence type="ECO:0000256" key="4">
    <source>
        <dbReference type="ARBA" id="ARBA00022989"/>
    </source>
</evidence>
<keyword evidence="12" id="KW-1185">Reference proteome</keyword>
<dbReference type="PROSITE" id="PS50262">
    <property type="entry name" value="G_PROTEIN_RECEP_F1_2"/>
    <property type="match status" value="1"/>
</dbReference>
<feature type="transmembrane region" description="Helical" evidence="10">
    <location>
        <begin position="253"/>
        <end position="277"/>
    </location>
</feature>
<dbReference type="Proteomes" id="UP000694844">
    <property type="component" value="Chromosome 2"/>
</dbReference>
<dbReference type="RefSeq" id="XP_022313687.1">
    <property type="nucleotide sequence ID" value="XM_022457979.1"/>
</dbReference>
<organism evidence="12 13">
    <name type="scientific">Crassostrea virginica</name>
    <name type="common">Eastern oyster</name>
    <dbReference type="NCBI Taxonomy" id="6565"/>
    <lineage>
        <taxon>Eukaryota</taxon>
        <taxon>Metazoa</taxon>
        <taxon>Spiralia</taxon>
        <taxon>Lophotrochozoa</taxon>
        <taxon>Mollusca</taxon>
        <taxon>Bivalvia</taxon>
        <taxon>Autobranchia</taxon>
        <taxon>Pteriomorphia</taxon>
        <taxon>Ostreida</taxon>
        <taxon>Ostreoidea</taxon>
        <taxon>Ostreidae</taxon>
        <taxon>Crassostrea</taxon>
    </lineage>
</organism>
<feature type="transmembrane region" description="Helical" evidence="10">
    <location>
        <begin position="111"/>
        <end position="129"/>
    </location>
</feature>
<evidence type="ECO:0000256" key="8">
    <source>
        <dbReference type="ARBA" id="ARBA00023224"/>
    </source>
</evidence>
<comment type="subcellular location">
    <subcellularLocation>
        <location evidence="1">Membrane</location>
        <topology evidence="1">Multi-pass membrane protein</topology>
    </subcellularLocation>
</comment>
<keyword evidence="3 9" id="KW-0812">Transmembrane</keyword>
<feature type="transmembrane region" description="Helical" evidence="10">
    <location>
        <begin position="150"/>
        <end position="170"/>
    </location>
</feature>
<evidence type="ECO:0000256" key="5">
    <source>
        <dbReference type="ARBA" id="ARBA00023040"/>
    </source>
</evidence>
<evidence type="ECO:0000256" key="7">
    <source>
        <dbReference type="ARBA" id="ARBA00023170"/>
    </source>
</evidence>
<dbReference type="PRINTS" id="PR00237">
    <property type="entry name" value="GPCRRHODOPSN"/>
</dbReference>
<evidence type="ECO:0000256" key="10">
    <source>
        <dbReference type="SAM" id="Phobius"/>
    </source>
</evidence>
<dbReference type="PRINTS" id="PR01012">
    <property type="entry name" value="NRPEPTIDEYR"/>
</dbReference>
<dbReference type="CDD" id="cd14993">
    <property type="entry name" value="7tmA_CCKR-like"/>
    <property type="match status" value="1"/>
</dbReference>
<dbReference type="GeneID" id="111118478"/>
<dbReference type="AlphaFoldDB" id="A0A8B8CD38"/>
<protein>
    <submittedName>
        <fullName evidence="13 14">Neuropeptide SIFamide receptor-like</fullName>
    </submittedName>
</protein>
<feature type="transmembrane region" description="Helical" evidence="10">
    <location>
        <begin position="197"/>
        <end position="219"/>
    </location>
</feature>
<accession>A0A8B8CD38</accession>
<evidence type="ECO:0000313" key="14">
    <source>
        <dbReference type="RefSeq" id="XP_022313903.1"/>
    </source>
</evidence>
<evidence type="ECO:0000313" key="13">
    <source>
        <dbReference type="RefSeq" id="XP_022313687.1"/>
    </source>
</evidence>
<keyword evidence="5 9" id="KW-0297">G-protein coupled receptor</keyword>
<keyword evidence="8 9" id="KW-0807">Transducer</keyword>
<reference evidence="13 14" key="1">
    <citation type="submission" date="2025-04" db="UniProtKB">
        <authorList>
            <consortium name="RefSeq"/>
        </authorList>
    </citation>
    <scope>IDENTIFICATION</scope>
    <source>
        <tissue evidence="13 14">Whole sample</tissue>
    </source>
</reference>
<sequence length="397" mass="45545">MNDTGYFNNRSSDFPSYGEDVFYPLVKHKLHVTLIFSVAYGLVFLFAVVGNCFVIAAVLKYPWMRNVTNYFVVNLAVADLLVAVFCVPFTLLDNIYSGWRLGAVMCKATPFIQQVSVCSSVNTLALIAVDRYMAICNTWLSKISKTAARIAILCIWITSIALSLPVVIFYEEYESQIGSQIIPMCHQIWPNFDYQRAYFVVGLFILCYILPLLLIMACYTSITVRVWRRHAPGVSNTCYSGVIHRSKIKVIKMFGIVISLFALSWLPLYVIYLMLYFSPPNRDSSAFNLLFNIIIPISQWMGLCNSGINPIIYCFYSKKYRHGFKCLMMCKPYFYPSRYFTYQSGKTPNVESSSSRSEERISKNERVYAQAKFMLVQFSDGNMTVTFRKEDTSQTRI</sequence>
<keyword evidence="4 10" id="KW-1133">Transmembrane helix</keyword>
<evidence type="ECO:0000259" key="11">
    <source>
        <dbReference type="PROSITE" id="PS50262"/>
    </source>
</evidence>
<dbReference type="GO" id="GO:0005886">
    <property type="term" value="C:plasma membrane"/>
    <property type="evidence" value="ECO:0007669"/>
    <property type="project" value="TreeGrafter"/>
</dbReference>
<dbReference type="InterPro" id="IPR000276">
    <property type="entry name" value="GPCR_Rhodpsn"/>
</dbReference>
<dbReference type="PANTHER" id="PTHR45695:SF15">
    <property type="entry name" value="OPSIN RH2"/>
    <property type="match status" value="1"/>
</dbReference>
<feature type="domain" description="G-protein coupled receptors family 1 profile" evidence="11">
    <location>
        <begin position="50"/>
        <end position="313"/>
    </location>
</feature>
<dbReference type="PROSITE" id="PS00237">
    <property type="entry name" value="G_PROTEIN_RECEP_F1_1"/>
    <property type="match status" value="1"/>
</dbReference>
<feature type="transmembrane region" description="Helical" evidence="10">
    <location>
        <begin position="34"/>
        <end position="59"/>
    </location>
</feature>
<evidence type="ECO:0000256" key="1">
    <source>
        <dbReference type="ARBA" id="ARBA00004141"/>
    </source>
</evidence>
<dbReference type="InterPro" id="IPR000611">
    <property type="entry name" value="NPY_rcpt"/>
</dbReference>
<dbReference type="InterPro" id="IPR017452">
    <property type="entry name" value="GPCR_Rhodpsn_7TM"/>
</dbReference>
<dbReference type="OrthoDB" id="5975505at2759"/>
<keyword evidence="6 10" id="KW-0472">Membrane</keyword>